<dbReference type="EMBL" id="JACJID010000007">
    <property type="protein sequence ID" value="MBA8930702.1"/>
    <property type="molecule type" value="Genomic_DNA"/>
</dbReference>
<protein>
    <submittedName>
        <fullName evidence="2">Uncharacterized protein YraI</fullName>
    </submittedName>
</protein>
<evidence type="ECO:0000313" key="3">
    <source>
        <dbReference type="Proteomes" id="UP000517916"/>
    </source>
</evidence>
<proteinExistence type="predicted"/>
<evidence type="ECO:0000256" key="1">
    <source>
        <dbReference type="SAM" id="SignalP"/>
    </source>
</evidence>
<keyword evidence="1" id="KW-0732">Signal</keyword>
<dbReference type="RefSeq" id="WP_148309541.1">
    <property type="nucleotide sequence ID" value="NZ_BAAABQ010000070.1"/>
</dbReference>
<accession>A0ABR6BUW1</accession>
<keyword evidence="3" id="KW-1185">Reference proteome</keyword>
<feature type="signal peptide" evidence="1">
    <location>
        <begin position="1"/>
        <end position="25"/>
    </location>
</feature>
<sequence>MRATIATAVVLAATALTVAGGQALAAAKPTAVASPANCGWQPANNDNNTSGRFADDGVNIRSGDSTSCAVLGLGYKSHTITLRCFWNGFVYLTDNTTGVTGWSAVDYVNWPGGLNDC</sequence>
<dbReference type="Proteomes" id="UP000517916">
    <property type="component" value="Unassembled WGS sequence"/>
</dbReference>
<evidence type="ECO:0000313" key="2">
    <source>
        <dbReference type="EMBL" id="MBA8930702.1"/>
    </source>
</evidence>
<name>A0ABR6BUW1_9PSEU</name>
<reference evidence="2 3" key="1">
    <citation type="submission" date="2020-08" db="EMBL/GenBank/DDBJ databases">
        <title>Genomic Encyclopedia of Archaeal and Bacterial Type Strains, Phase II (KMG-II): from individual species to whole genera.</title>
        <authorList>
            <person name="Goeker M."/>
        </authorList>
    </citation>
    <scope>NUCLEOTIDE SEQUENCE [LARGE SCALE GENOMIC DNA]</scope>
    <source>
        <strain evidence="2 3">DSM 43850</strain>
    </source>
</reference>
<feature type="chain" id="PRO_5046421902" evidence="1">
    <location>
        <begin position="26"/>
        <end position="117"/>
    </location>
</feature>
<comment type="caution">
    <text evidence="2">The sequence shown here is derived from an EMBL/GenBank/DDBJ whole genome shotgun (WGS) entry which is preliminary data.</text>
</comment>
<organism evidence="2 3">
    <name type="scientific">Kutzneria viridogrisea</name>
    <dbReference type="NCBI Taxonomy" id="47990"/>
    <lineage>
        <taxon>Bacteria</taxon>
        <taxon>Bacillati</taxon>
        <taxon>Actinomycetota</taxon>
        <taxon>Actinomycetes</taxon>
        <taxon>Pseudonocardiales</taxon>
        <taxon>Pseudonocardiaceae</taxon>
        <taxon>Kutzneria</taxon>
    </lineage>
</organism>
<gene>
    <name evidence="2" type="ORF">BC739_007949</name>
</gene>